<keyword evidence="3" id="KW-1185">Reference proteome</keyword>
<dbReference type="SUPFAM" id="SSF53474">
    <property type="entry name" value="alpha/beta-Hydrolases"/>
    <property type="match status" value="1"/>
</dbReference>
<dbReference type="KEGG" id="jeo:JMA_43920"/>
<sequence>MKKLLTVILTVLFMASGLLPVANPAKVEASSKPTTIFLHGYYGGKDSMVKMIRFLTNEKSNLKAPVPYEMTRNGKTDIYLDYIPYAGQKTTYYFTPPGYKGTTEMRIIDFTKYGAKKPNDKLVQVVFSQNAQSLDNQEKMLRQVLADLKKKNVKEINLVAHSMGGLLATQLVLKGSPIKVKNLVTLDSPILGTQSSAIGGSARDLYDGGAVIRESIRLKKKINSGTKVLSYSDSWSLHPASFVVDESSARGLEKLTVKGQFTFKKIEANHLSITSHKTVLNDVKKIAM</sequence>
<dbReference type="GO" id="GO:0004806">
    <property type="term" value="F:triacylglycerol lipase activity"/>
    <property type="evidence" value="ECO:0007669"/>
    <property type="project" value="UniProtKB-EC"/>
</dbReference>
<dbReference type="Gene3D" id="3.40.50.1820">
    <property type="entry name" value="alpha/beta hydrolase"/>
    <property type="match status" value="1"/>
</dbReference>
<dbReference type="InterPro" id="IPR010315">
    <property type="entry name" value="DUF915_hydro-like"/>
</dbReference>
<dbReference type="EC" id="3.1.1.3" evidence="2"/>
<gene>
    <name evidence="2" type="ORF">JMA_43920</name>
</gene>
<keyword evidence="2" id="KW-0614">Plasmid</keyword>
<geneLocation type="plasmid" evidence="3"/>
<organism evidence="2 3">
    <name type="scientific">Jeotgalibacillus malaysiensis</name>
    <dbReference type="NCBI Taxonomy" id="1508404"/>
    <lineage>
        <taxon>Bacteria</taxon>
        <taxon>Bacillati</taxon>
        <taxon>Bacillota</taxon>
        <taxon>Bacilli</taxon>
        <taxon>Bacillales</taxon>
        <taxon>Caryophanaceae</taxon>
        <taxon>Jeotgalibacillus</taxon>
    </lineage>
</organism>
<dbReference type="HOGENOM" id="CLU_965685_0_0_9"/>
<dbReference type="Proteomes" id="UP000031449">
    <property type="component" value="Plasmid unnamed"/>
</dbReference>
<feature type="chain" id="PRO_5039211338" evidence="1">
    <location>
        <begin position="25"/>
        <end position="288"/>
    </location>
</feature>
<dbReference type="AlphaFoldDB" id="A0A0B5B0M9"/>
<dbReference type="EMBL" id="CP009417">
    <property type="protein sequence ID" value="AJD93709.1"/>
    <property type="molecule type" value="Genomic_DNA"/>
</dbReference>
<protein>
    <submittedName>
        <fullName evidence="2">Triacylglycerol lipase</fullName>
        <ecNumber evidence="2">3.1.1.3</ecNumber>
    </submittedName>
</protein>
<accession>A0A0B5B0M9</accession>
<proteinExistence type="predicted"/>
<dbReference type="BioCyc" id="JESP1508404:G14D9-13715-MONOMER"/>
<keyword evidence="1" id="KW-0732">Signal</keyword>
<name>A0A0B5B0M9_9BACL</name>
<keyword evidence="2" id="KW-0378">Hydrolase</keyword>
<reference evidence="2 3" key="1">
    <citation type="submission" date="2014-08" db="EMBL/GenBank/DDBJ databases">
        <title>Complete genome of a marine bacteria Jeotgalibacillus malaysiensis.</title>
        <authorList>
            <person name="Yaakop A.S."/>
            <person name="Chan K.-G."/>
            <person name="Goh K.M."/>
        </authorList>
    </citation>
    <scope>NUCLEOTIDE SEQUENCE [LARGE SCALE GENOMIC DNA]</scope>
    <source>
        <strain evidence="2 3">D5</strain>
        <plasmid evidence="3">Plasmid</plasmid>
    </source>
</reference>
<dbReference type="Pfam" id="PF06028">
    <property type="entry name" value="DUF915"/>
    <property type="match status" value="1"/>
</dbReference>
<evidence type="ECO:0000313" key="2">
    <source>
        <dbReference type="EMBL" id="AJD93709.1"/>
    </source>
</evidence>
<feature type="signal peptide" evidence="1">
    <location>
        <begin position="1"/>
        <end position="24"/>
    </location>
</feature>
<evidence type="ECO:0000313" key="3">
    <source>
        <dbReference type="Proteomes" id="UP000031449"/>
    </source>
</evidence>
<evidence type="ECO:0000256" key="1">
    <source>
        <dbReference type="SAM" id="SignalP"/>
    </source>
</evidence>
<dbReference type="OrthoDB" id="503948at2"/>
<dbReference type="InterPro" id="IPR029058">
    <property type="entry name" value="AB_hydrolase_fold"/>
</dbReference>